<organism evidence="9 10">
    <name type="scientific">Alkalicoccobacillus gibsonii</name>
    <dbReference type="NCBI Taxonomy" id="79881"/>
    <lineage>
        <taxon>Bacteria</taxon>
        <taxon>Bacillati</taxon>
        <taxon>Bacillota</taxon>
        <taxon>Bacilli</taxon>
        <taxon>Bacillales</taxon>
        <taxon>Bacillaceae</taxon>
        <taxon>Alkalicoccobacillus</taxon>
    </lineage>
</organism>
<dbReference type="InterPro" id="IPR009056">
    <property type="entry name" value="Cyt_c-like_dom"/>
</dbReference>
<keyword evidence="1" id="KW-0813">Transport</keyword>
<dbReference type="PANTHER" id="PTHR37823:SF4">
    <property type="entry name" value="MENAQUINOL-CYTOCHROME C REDUCTASE CYTOCHROME B_C SUBUNIT"/>
    <property type="match status" value="1"/>
</dbReference>
<keyword evidence="4" id="KW-0249">Electron transport</keyword>
<evidence type="ECO:0000313" key="10">
    <source>
        <dbReference type="Proteomes" id="UP001418796"/>
    </source>
</evidence>
<proteinExistence type="predicted"/>
<evidence type="ECO:0000256" key="5">
    <source>
        <dbReference type="ARBA" id="ARBA00023004"/>
    </source>
</evidence>
<reference evidence="9 10" key="1">
    <citation type="submission" date="2024-03" db="EMBL/GenBank/DDBJ databases">
        <title>Bacilli Hybrid Assemblies.</title>
        <authorList>
            <person name="Kovac J."/>
        </authorList>
    </citation>
    <scope>NUCLEOTIDE SEQUENCE [LARGE SCALE GENOMIC DNA]</scope>
    <source>
        <strain evidence="9 10">FSL R7-0666</strain>
    </source>
</reference>
<sequence length="127" mass="13290">MKGSPLIPFALIALIGIVLMAVMSAYGVFERNALEEEENGTGEEETVEIDDPIVAGEELAQQSCINCHGGDLAGGSVGPAINGLDGDYSAEEISDIIQNGIGSMPPQTQYSPEEADAISEYLLSISE</sequence>
<dbReference type="SUPFAM" id="SSF46626">
    <property type="entry name" value="Cytochrome c"/>
    <property type="match status" value="1"/>
</dbReference>
<evidence type="ECO:0000256" key="2">
    <source>
        <dbReference type="ARBA" id="ARBA00022617"/>
    </source>
</evidence>
<keyword evidence="7" id="KW-0472">Membrane</keyword>
<evidence type="ECO:0000256" key="7">
    <source>
        <dbReference type="SAM" id="Phobius"/>
    </source>
</evidence>
<keyword evidence="10" id="KW-1185">Reference proteome</keyword>
<dbReference type="Gene3D" id="1.10.760.10">
    <property type="entry name" value="Cytochrome c-like domain"/>
    <property type="match status" value="1"/>
</dbReference>
<gene>
    <name evidence="9" type="ORF">MKY91_08140</name>
</gene>
<dbReference type="InterPro" id="IPR051811">
    <property type="entry name" value="Cytochrome_c550/c551-like"/>
</dbReference>
<feature type="domain" description="Cytochrome c" evidence="8">
    <location>
        <begin position="51"/>
        <end position="126"/>
    </location>
</feature>
<dbReference type="PANTHER" id="PTHR37823">
    <property type="entry name" value="CYTOCHROME C-553-LIKE"/>
    <property type="match status" value="1"/>
</dbReference>
<keyword evidence="7" id="KW-0812">Transmembrane</keyword>
<evidence type="ECO:0000256" key="1">
    <source>
        <dbReference type="ARBA" id="ARBA00022448"/>
    </source>
</evidence>
<name>A0ABU9VGT0_9BACI</name>
<dbReference type="InterPro" id="IPR036909">
    <property type="entry name" value="Cyt_c-like_dom_sf"/>
</dbReference>
<comment type="caution">
    <text evidence="9">The sequence shown here is derived from an EMBL/GenBank/DDBJ whole genome shotgun (WGS) entry which is preliminary data.</text>
</comment>
<keyword evidence="3 6" id="KW-0479">Metal-binding</keyword>
<evidence type="ECO:0000259" key="8">
    <source>
        <dbReference type="PROSITE" id="PS51007"/>
    </source>
</evidence>
<dbReference type="PIRSF" id="PIRSF000025">
    <property type="entry name" value="Cytc_Bsub_c550"/>
    <property type="match status" value="1"/>
</dbReference>
<dbReference type="EMBL" id="JBCITK010000001">
    <property type="protein sequence ID" value="MEN0643115.1"/>
    <property type="molecule type" value="Genomic_DNA"/>
</dbReference>
<evidence type="ECO:0000256" key="4">
    <source>
        <dbReference type="ARBA" id="ARBA00022982"/>
    </source>
</evidence>
<dbReference type="Pfam" id="PF13442">
    <property type="entry name" value="Cytochrome_CBB3"/>
    <property type="match status" value="1"/>
</dbReference>
<dbReference type="RefSeq" id="WP_343130097.1">
    <property type="nucleotide sequence ID" value="NZ_JBCITK010000001.1"/>
</dbReference>
<evidence type="ECO:0000256" key="3">
    <source>
        <dbReference type="ARBA" id="ARBA00022723"/>
    </source>
</evidence>
<accession>A0ABU9VGT0</accession>
<evidence type="ECO:0000256" key="6">
    <source>
        <dbReference type="PROSITE-ProRule" id="PRU00433"/>
    </source>
</evidence>
<dbReference type="InterPro" id="IPR012218">
    <property type="entry name" value="Cyt_c_BACSU-c550-type"/>
</dbReference>
<evidence type="ECO:0000313" key="9">
    <source>
        <dbReference type="EMBL" id="MEN0643115.1"/>
    </source>
</evidence>
<keyword evidence="7" id="KW-1133">Transmembrane helix</keyword>
<keyword evidence="5 6" id="KW-0408">Iron</keyword>
<protein>
    <submittedName>
        <fullName evidence="9">Cytochrome c</fullName>
    </submittedName>
</protein>
<dbReference type="Proteomes" id="UP001418796">
    <property type="component" value="Unassembled WGS sequence"/>
</dbReference>
<dbReference type="PROSITE" id="PS51007">
    <property type="entry name" value="CYTC"/>
    <property type="match status" value="1"/>
</dbReference>
<keyword evidence="2 6" id="KW-0349">Heme</keyword>
<feature type="transmembrane region" description="Helical" evidence="7">
    <location>
        <begin position="6"/>
        <end position="29"/>
    </location>
</feature>